<keyword evidence="7" id="KW-0175">Coiled coil</keyword>
<evidence type="ECO:0000256" key="1">
    <source>
        <dbReference type="ARBA" id="ARBA00004496"/>
    </source>
</evidence>
<feature type="repeat" description="WD" evidence="6">
    <location>
        <begin position="65"/>
        <end position="96"/>
    </location>
</feature>
<dbReference type="InterPro" id="IPR025659">
    <property type="entry name" value="Tubby-like_C"/>
</dbReference>
<dbReference type="SUPFAM" id="SSF54518">
    <property type="entry name" value="Tubby C-terminal domain-like"/>
    <property type="match status" value="1"/>
</dbReference>
<comment type="similarity">
    <text evidence="2">Belongs to the TUB family.</text>
</comment>
<dbReference type="Pfam" id="PF24797">
    <property type="entry name" value="Beta-prop_WDR35_TULP_N"/>
    <property type="match status" value="1"/>
</dbReference>
<evidence type="ECO:0000256" key="8">
    <source>
        <dbReference type="SAM" id="MobiDB-lite"/>
    </source>
</evidence>
<feature type="region of interest" description="Disordered" evidence="8">
    <location>
        <begin position="625"/>
        <end position="677"/>
    </location>
</feature>
<feature type="compositionally biased region" description="Low complexity" evidence="8">
    <location>
        <begin position="631"/>
        <end position="661"/>
    </location>
</feature>
<dbReference type="InterPro" id="IPR000007">
    <property type="entry name" value="Tubby_C"/>
</dbReference>
<feature type="region of interest" description="Disordered" evidence="8">
    <location>
        <begin position="577"/>
        <end position="598"/>
    </location>
</feature>
<dbReference type="InterPro" id="IPR056159">
    <property type="entry name" value="Beta-prop_IFT121_TULP_N"/>
</dbReference>
<feature type="domain" description="IFT121/TULP4 N-terminal" evidence="10">
    <location>
        <begin position="61"/>
        <end position="325"/>
    </location>
</feature>
<dbReference type="EMBL" id="PDUG01000001">
    <property type="protein sequence ID" value="PIC55284.1"/>
    <property type="molecule type" value="Genomic_DNA"/>
</dbReference>
<dbReference type="PANTHER" id="PTHR16517">
    <property type="entry name" value="TUBBY-RELATED"/>
    <property type="match status" value="1"/>
</dbReference>
<organism evidence="11 12">
    <name type="scientific">Caenorhabditis nigoni</name>
    <dbReference type="NCBI Taxonomy" id="1611254"/>
    <lineage>
        <taxon>Eukaryota</taxon>
        <taxon>Metazoa</taxon>
        <taxon>Ecdysozoa</taxon>
        <taxon>Nematoda</taxon>
        <taxon>Chromadorea</taxon>
        <taxon>Rhabditida</taxon>
        <taxon>Rhabditina</taxon>
        <taxon>Rhabditomorpha</taxon>
        <taxon>Rhabditoidea</taxon>
        <taxon>Rhabditidae</taxon>
        <taxon>Peloderinae</taxon>
        <taxon>Caenorhabditis</taxon>
    </lineage>
</organism>
<evidence type="ECO:0000259" key="10">
    <source>
        <dbReference type="Pfam" id="PF24797"/>
    </source>
</evidence>
<dbReference type="Gene3D" id="3.20.90.10">
    <property type="entry name" value="Tubby Protein, Chain A"/>
    <property type="match status" value="1"/>
</dbReference>
<dbReference type="PROSITE" id="PS50082">
    <property type="entry name" value="WD_REPEATS_2"/>
    <property type="match status" value="1"/>
</dbReference>
<dbReference type="GO" id="GO:0005737">
    <property type="term" value="C:cytoplasm"/>
    <property type="evidence" value="ECO:0007669"/>
    <property type="project" value="UniProtKB-SubCell"/>
</dbReference>
<keyword evidence="5" id="KW-0677">Repeat</keyword>
<comment type="caution">
    <text evidence="11">The sequence shown here is derived from an EMBL/GenBank/DDBJ whole genome shotgun (WGS) entry which is preliminary data.</text>
</comment>
<dbReference type="InterPro" id="IPR001680">
    <property type="entry name" value="WD40_rpt"/>
</dbReference>
<evidence type="ECO:0000256" key="3">
    <source>
        <dbReference type="ARBA" id="ARBA00022490"/>
    </source>
</evidence>
<dbReference type="STRING" id="1611254.A0A2G5VU17"/>
<evidence type="ECO:0000259" key="9">
    <source>
        <dbReference type="Pfam" id="PF01167"/>
    </source>
</evidence>
<dbReference type="Proteomes" id="UP000230233">
    <property type="component" value="Chromosome I"/>
</dbReference>
<dbReference type="SUPFAM" id="SSF117289">
    <property type="entry name" value="Nucleoporin domain"/>
    <property type="match status" value="1"/>
</dbReference>
<sequence length="896" mass="100727">MKILWESDWQGSRIEQAITHLSWLEQPDKPDHGMLGVGTETGSVGVTFTDFRPTPDDLTRYNFNLRGHHNTIRIVTWNKAHSKLASCDASGIIYVWVRNDDRWSVELVNDRGVKVVDLAWSPCGGSALICYEDNFVLIGSANGQRVWSNSFPGSSNVTCGVWAPDSKQLVLGFTSGTIQVLSNQGANITERSFTEDKLMQMAFSTLRNAGTKEEEWTLAMLTASNKIIMINAFDQINSDVYRSPFYVYKMQWNPDGTILAVINSNDELVFLDIHCRVIHKDRLTIEQWHNKTLVTPPMCNPKLSAFTWAHQGNVVILAAGGTMFCGRILFGVPSLFELVTYGMWKMMGSSAKDVDKLPIPLKEMNAVRELDHHVVRCRIPRPEEICDYVCSVVDARCYCTIRPMARGSHTYVLCFEHMGGLVPLLVGRQVNRFLPQFQITMHHWDPYPTLKFHIGPGGSAQVEDVNGTIIPSTNRNSLWRRSKRQIRALMTRVVYTGRTRPIQWTTLPGRPRKPDTRLIQVNSNVWCTRFNISSLSPNLLPNFLGQVIYKTSVLHLQPRQMTIDLAVLKKDKTGATRKLPELTESTTTHMTSSGGEGLTSEERQFFEKILLECLSLRAAINSSNFGKSEEPLPSIPSTSSSTRAVRESTSSTQTTPISTRTLESSSKHDVTSMTSSASTWHEEIETLAFIDGDQTDDRTLLVERPALKSGFAAMEMQASKKDAEVIRANVDKLASIAEQLSKRHGDFDVKRDKRDVKEMRAQMKNLLKRVNDIEQKVTAGDVKTEVRQLLATLKDMKKALGEGVPKSGKHPNSNCKIETMTNKTPFWNEQNQVYQLDFGGRVTQESAKNFQIELDTKQVLQFGRIEGGAYTLDFRYPFSAAQAFAVALASITQRLK</sequence>
<protein>
    <submittedName>
        <fullName evidence="11">Uncharacterized protein</fullName>
    </submittedName>
</protein>
<dbReference type="AlphaFoldDB" id="A0A2G5VU17"/>
<gene>
    <name evidence="11" type="primary">Cni-tub-2</name>
    <name evidence="11" type="synonym">Cnig_chr_I.g624</name>
    <name evidence="11" type="ORF">B9Z55_000624</name>
</gene>
<dbReference type="SMART" id="SM00320">
    <property type="entry name" value="WD40"/>
    <property type="match status" value="3"/>
</dbReference>
<evidence type="ECO:0000313" key="11">
    <source>
        <dbReference type="EMBL" id="PIC55284.1"/>
    </source>
</evidence>
<dbReference type="PRINTS" id="PR01573">
    <property type="entry name" value="SUPERTUBBY"/>
</dbReference>
<accession>A0A2G5VU17</accession>
<dbReference type="OrthoDB" id="8775810at2759"/>
<name>A0A2G5VU17_9PELO</name>
<keyword evidence="4 6" id="KW-0853">WD repeat</keyword>
<feature type="compositionally biased region" description="Polar residues" evidence="8">
    <location>
        <begin position="583"/>
        <end position="593"/>
    </location>
</feature>
<dbReference type="Pfam" id="PF01167">
    <property type="entry name" value="Tub"/>
    <property type="match status" value="1"/>
</dbReference>
<proteinExistence type="inferred from homology"/>
<feature type="coiled-coil region" evidence="7">
    <location>
        <begin position="749"/>
        <end position="776"/>
    </location>
</feature>
<feature type="domain" description="Tubby C-terminal" evidence="9">
    <location>
        <begin position="757"/>
        <end position="891"/>
    </location>
</feature>
<dbReference type="InterPro" id="IPR015943">
    <property type="entry name" value="WD40/YVTN_repeat-like_dom_sf"/>
</dbReference>
<evidence type="ECO:0000256" key="2">
    <source>
        <dbReference type="ARBA" id="ARBA00007129"/>
    </source>
</evidence>
<reference evidence="12" key="1">
    <citation type="submission" date="2017-10" db="EMBL/GenBank/DDBJ databases">
        <title>Rapid genome shrinkage in a self-fertile nematode reveals novel sperm competition proteins.</title>
        <authorList>
            <person name="Yin D."/>
            <person name="Schwarz E.M."/>
            <person name="Thomas C.G."/>
            <person name="Felde R.L."/>
            <person name="Korf I.F."/>
            <person name="Cutter A.D."/>
            <person name="Schartner C.M."/>
            <person name="Ralston E.J."/>
            <person name="Meyer B.J."/>
            <person name="Haag E.S."/>
        </authorList>
    </citation>
    <scope>NUCLEOTIDE SEQUENCE [LARGE SCALE GENOMIC DNA]</scope>
    <source>
        <strain evidence="12">JU1422</strain>
    </source>
</reference>
<comment type="subcellular location">
    <subcellularLocation>
        <location evidence="1">Cytoplasm</location>
    </subcellularLocation>
</comment>
<keyword evidence="3" id="KW-0963">Cytoplasm</keyword>
<evidence type="ECO:0000256" key="5">
    <source>
        <dbReference type="ARBA" id="ARBA00022737"/>
    </source>
</evidence>
<dbReference type="PANTHER" id="PTHR16517:SF2">
    <property type="entry name" value="TUBBY-RELATED PROTEIN 4"/>
    <property type="match status" value="1"/>
</dbReference>
<keyword evidence="12" id="KW-1185">Reference proteome</keyword>
<dbReference type="Gene3D" id="2.130.10.10">
    <property type="entry name" value="YVTN repeat-like/Quinoprotein amine dehydrogenase"/>
    <property type="match status" value="1"/>
</dbReference>
<evidence type="ECO:0000313" key="12">
    <source>
        <dbReference type="Proteomes" id="UP000230233"/>
    </source>
</evidence>
<evidence type="ECO:0000256" key="7">
    <source>
        <dbReference type="SAM" id="Coils"/>
    </source>
</evidence>
<evidence type="ECO:0000256" key="4">
    <source>
        <dbReference type="ARBA" id="ARBA00022574"/>
    </source>
</evidence>
<evidence type="ECO:0000256" key="6">
    <source>
        <dbReference type="PROSITE-ProRule" id="PRU00221"/>
    </source>
</evidence>